<dbReference type="EMBL" id="WMEQ01000015">
    <property type="protein sequence ID" value="MYL35255.1"/>
    <property type="molecule type" value="Genomic_DNA"/>
</dbReference>
<comment type="caution">
    <text evidence="4">The sequence shown here is derived from an EMBL/GenBank/DDBJ whole genome shotgun (WGS) entry which is preliminary data.</text>
</comment>
<dbReference type="Pfam" id="PF03480">
    <property type="entry name" value="DctP"/>
    <property type="match status" value="1"/>
</dbReference>
<sequence length="348" mass="39133">MKKYLSLLVGMMLLIGVIAGCGARSSQGSSGNEEGSSSSEDKIVVKFSHVVAENTPKGKAANKFEKLAEKYTNGKVDVQVFPNSQLYSDDEVLSAIQQNNVQLAAPATSKVSKLFPEWQVFDLPFAFPDTKAVQEAMESEEIGGKLFSMLKEEQLLGLSMWDNGFKQMTLDSHTLKKPSDFEGEKFRVMSSKVLEAQFEAVDANPTPMPFSEVYSALEQGVINGQENTLSNIYSKKFHEVQDYMTISNHGYLGYAVITNNEFWQGLPDDVRKNMEKALNETTKWVRENGKRLNDENLKKIKEDGTLKEIHKLTEEEKQAWIKAMDPVYKEFEEEIGKDLIDAVKGLRE</sequence>
<gene>
    <name evidence="4" type="ORF">GLW05_16885</name>
</gene>
<organism evidence="4 5">
    <name type="scientific">Pontibacillus yanchengensis</name>
    <dbReference type="NCBI Taxonomy" id="462910"/>
    <lineage>
        <taxon>Bacteria</taxon>
        <taxon>Bacillati</taxon>
        <taxon>Bacillota</taxon>
        <taxon>Bacilli</taxon>
        <taxon>Bacillales</taxon>
        <taxon>Bacillaceae</taxon>
        <taxon>Pontibacillus</taxon>
    </lineage>
</organism>
<dbReference type="NCBIfam" id="TIGR00787">
    <property type="entry name" value="dctP"/>
    <property type="match status" value="1"/>
</dbReference>
<dbReference type="InterPro" id="IPR018389">
    <property type="entry name" value="DctP_fam"/>
</dbReference>
<evidence type="ECO:0000313" key="4">
    <source>
        <dbReference type="EMBL" id="MYL35255.1"/>
    </source>
</evidence>
<evidence type="ECO:0000256" key="1">
    <source>
        <dbReference type="ARBA" id="ARBA00009023"/>
    </source>
</evidence>
<dbReference type="InterPro" id="IPR038404">
    <property type="entry name" value="TRAP_DctP_sf"/>
</dbReference>
<dbReference type="PIRSF" id="PIRSF006470">
    <property type="entry name" value="DctB"/>
    <property type="match status" value="1"/>
</dbReference>
<dbReference type="Gene3D" id="3.40.190.170">
    <property type="entry name" value="Bacterial extracellular solute-binding protein, family 7"/>
    <property type="match status" value="1"/>
</dbReference>
<dbReference type="GO" id="GO:0055085">
    <property type="term" value="P:transmembrane transport"/>
    <property type="evidence" value="ECO:0007669"/>
    <property type="project" value="InterPro"/>
</dbReference>
<dbReference type="RefSeq" id="WP_160849648.1">
    <property type="nucleotide sequence ID" value="NZ_WMEQ01000015.1"/>
</dbReference>
<evidence type="ECO:0000313" key="5">
    <source>
        <dbReference type="Proteomes" id="UP000468638"/>
    </source>
</evidence>
<dbReference type="CDD" id="cd13674">
    <property type="entry name" value="PBP2_TRAP_SBP_like_1"/>
    <property type="match status" value="1"/>
</dbReference>
<dbReference type="PROSITE" id="PS51257">
    <property type="entry name" value="PROKAR_LIPOPROTEIN"/>
    <property type="match status" value="1"/>
</dbReference>
<proteinExistence type="inferred from homology"/>
<dbReference type="PANTHER" id="PTHR33376:SF7">
    <property type="entry name" value="C4-DICARBOXYLATE-BINDING PROTEIN DCTB"/>
    <property type="match status" value="1"/>
</dbReference>
<dbReference type="Proteomes" id="UP000468638">
    <property type="component" value="Unassembled WGS sequence"/>
</dbReference>
<reference evidence="4 5" key="1">
    <citation type="submission" date="2019-11" db="EMBL/GenBank/DDBJ databases">
        <title>Genome sequences of 17 halophilic strains isolated from different environments.</title>
        <authorList>
            <person name="Furrow R.E."/>
        </authorList>
    </citation>
    <scope>NUCLEOTIDE SEQUENCE [LARGE SCALE GENOMIC DNA]</scope>
    <source>
        <strain evidence="4 5">22514_16_FS</strain>
    </source>
</reference>
<dbReference type="AlphaFoldDB" id="A0A6I5A4K0"/>
<dbReference type="PANTHER" id="PTHR33376">
    <property type="match status" value="1"/>
</dbReference>
<dbReference type="NCBIfam" id="NF037995">
    <property type="entry name" value="TRAP_S1"/>
    <property type="match status" value="1"/>
</dbReference>
<dbReference type="InterPro" id="IPR004682">
    <property type="entry name" value="TRAP_DctP"/>
</dbReference>
<accession>A0A6I5A4K0</accession>
<dbReference type="OrthoDB" id="9776801at2"/>
<evidence type="ECO:0000256" key="2">
    <source>
        <dbReference type="ARBA" id="ARBA00022448"/>
    </source>
</evidence>
<protein>
    <submittedName>
        <fullName evidence="4">DctP family TRAP transporter solute-binding subunit</fullName>
    </submittedName>
</protein>
<name>A0A6I5A4K0_9BACI</name>
<keyword evidence="2" id="KW-0813">Transport</keyword>
<evidence type="ECO:0000256" key="3">
    <source>
        <dbReference type="ARBA" id="ARBA00022729"/>
    </source>
</evidence>
<keyword evidence="3" id="KW-0732">Signal</keyword>
<comment type="similarity">
    <text evidence="1">Belongs to the bacterial solute-binding protein 7 family.</text>
</comment>
<dbReference type="GO" id="GO:0030288">
    <property type="term" value="C:outer membrane-bounded periplasmic space"/>
    <property type="evidence" value="ECO:0007669"/>
    <property type="project" value="InterPro"/>
</dbReference>